<feature type="domain" description="MARVEL" evidence="6">
    <location>
        <begin position="7"/>
        <end position="169"/>
    </location>
</feature>
<gene>
    <name evidence="7" type="ORF">LEMA_P117720.1</name>
</gene>
<dbReference type="RefSeq" id="XP_003838248.1">
    <property type="nucleotide sequence ID" value="XM_003838200.1"/>
</dbReference>
<evidence type="ECO:0000256" key="5">
    <source>
        <dbReference type="SAM" id="Phobius"/>
    </source>
</evidence>
<dbReference type="GO" id="GO:0005886">
    <property type="term" value="C:plasma membrane"/>
    <property type="evidence" value="ECO:0007669"/>
    <property type="project" value="TreeGrafter"/>
</dbReference>
<dbReference type="Proteomes" id="UP000002668">
    <property type="component" value="Genome"/>
</dbReference>
<organism evidence="8">
    <name type="scientific">Leptosphaeria maculans (strain JN3 / isolate v23.1.3 / race Av1-4-5-6-7-8)</name>
    <name type="common">Blackleg fungus</name>
    <name type="synonym">Phoma lingam</name>
    <dbReference type="NCBI Taxonomy" id="985895"/>
    <lineage>
        <taxon>Eukaryota</taxon>
        <taxon>Fungi</taxon>
        <taxon>Dikarya</taxon>
        <taxon>Ascomycota</taxon>
        <taxon>Pezizomycotina</taxon>
        <taxon>Dothideomycetes</taxon>
        <taxon>Pleosporomycetidae</taxon>
        <taxon>Pleosporales</taxon>
        <taxon>Pleosporineae</taxon>
        <taxon>Leptosphaeriaceae</taxon>
        <taxon>Plenodomus</taxon>
        <taxon>Plenodomus lingam/Leptosphaeria maculans species complex</taxon>
    </lineage>
</organism>
<dbReference type="eggNOG" id="ENOG502SASX">
    <property type="taxonomic scope" value="Eukaryota"/>
</dbReference>
<keyword evidence="2 5" id="KW-0812">Transmembrane</keyword>
<dbReference type="Pfam" id="PF01284">
    <property type="entry name" value="MARVEL"/>
    <property type="match status" value="1"/>
</dbReference>
<evidence type="ECO:0000259" key="6">
    <source>
        <dbReference type="Pfam" id="PF01284"/>
    </source>
</evidence>
<reference evidence="8" key="1">
    <citation type="journal article" date="2011" name="Nat. Commun.">
        <title>Effector diversification within compartments of the Leptosphaeria maculans genome affected by Repeat-Induced Point mutations.</title>
        <authorList>
            <person name="Rouxel T."/>
            <person name="Grandaubert J."/>
            <person name="Hane J.K."/>
            <person name="Hoede C."/>
            <person name="van de Wouw A.P."/>
            <person name="Couloux A."/>
            <person name="Dominguez V."/>
            <person name="Anthouard V."/>
            <person name="Bally P."/>
            <person name="Bourras S."/>
            <person name="Cozijnsen A.J."/>
            <person name="Ciuffetti L.M."/>
            <person name="Degrave A."/>
            <person name="Dilmaghani A."/>
            <person name="Duret L."/>
            <person name="Fudal I."/>
            <person name="Goodwin S.B."/>
            <person name="Gout L."/>
            <person name="Glaser N."/>
            <person name="Linglin J."/>
            <person name="Kema G.H.J."/>
            <person name="Lapalu N."/>
            <person name="Lawrence C.B."/>
            <person name="May K."/>
            <person name="Meyer M."/>
            <person name="Ollivier B."/>
            <person name="Poulain J."/>
            <person name="Schoch C.L."/>
            <person name="Simon A."/>
            <person name="Spatafora J.W."/>
            <person name="Stachowiak A."/>
            <person name="Turgeon B.G."/>
            <person name="Tyler B.M."/>
            <person name="Vincent D."/>
            <person name="Weissenbach J."/>
            <person name="Amselem J."/>
            <person name="Quesneville H."/>
            <person name="Oliver R.P."/>
            <person name="Wincker P."/>
            <person name="Balesdent M.-H."/>
            <person name="Howlett B.J."/>
        </authorList>
    </citation>
    <scope>NUCLEOTIDE SEQUENCE [LARGE SCALE GENOMIC DNA]</scope>
    <source>
        <strain evidence="8">JN3 / isolate v23.1.3 / race Av1-4-5-6-7-8</strain>
    </source>
</reference>
<evidence type="ECO:0000256" key="2">
    <source>
        <dbReference type="ARBA" id="ARBA00022692"/>
    </source>
</evidence>
<dbReference type="GO" id="GO:0072659">
    <property type="term" value="P:protein localization to plasma membrane"/>
    <property type="evidence" value="ECO:0007669"/>
    <property type="project" value="TreeGrafter"/>
</dbReference>
<dbReference type="HOGENOM" id="CLU_125562_1_0_1"/>
<dbReference type="OMA" id="AATWFDF"/>
<proteinExistence type="predicted"/>
<dbReference type="OrthoDB" id="2017497at2759"/>
<dbReference type="PANTHER" id="PTHR28165">
    <property type="entry name" value="NON-CLASSICAL EXPORT PROTEIN 2-RELATED"/>
    <property type="match status" value="1"/>
</dbReference>
<evidence type="ECO:0000256" key="4">
    <source>
        <dbReference type="ARBA" id="ARBA00023136"/>
    </source>
</evidence>
<feature type="transmembrane region" description="Helical" evidence="5">
    <location>
        <begin position="155"/>
        <end position="173"/>
    </location>
</feature>
<dbReference type="AlphaFoldDB" id="E4ZTB3"/>
<feature type="transmembrane region" description="Helical" evidence="5">
    <location>
        <begin position="70"/>
        <end position="92"/>
    </location>
</feature>
<dbReference type="EMBL" id="FP929125">
    <property type="protein sequence ID" value="CBX94769.1"/>
    <property type="molecule type" value="Genomic_DNA"/>
</dbReference>
<protein>
    <recommendedName>
        <fullName evidence="6">MARVEL domain-containing protein</fullName>
    </recommendedName>
</protein>
<dbReference type="InParanoid" id="E4ZTB3"/>
<dbReference type="VEuPathDB" id="FungiDB:LEMA_P117720.1"/>
<name>E4ZTB3_LEPMJ</name>
<dbReference type="InterPro" id="IPR052649">
    <property type="entry name" value="NCE102-like"/>
</dbReference>
<evidence type="ECO:0000313" key="7">
    <source>
        <dbReference type="EMBL" id="CBX94769.1"/>
    </source>
</evidence>
<dbReference type="STRING" id="985895.E4ZTB3"/>
<sequence>MLSGIANFVLRAFQALFAIVVIGLSVTLIRGHHWGSLPWQLGFACFAGGLAFIAALIGLAGSFFSFLEGMVGMIIDGVVAVFNILGGIILAVKLDGVKCEINDSARNAVALVENELLNGGTRDKVTWVEYQHQKNVKKAEDVILSHCREAQADTVFLFLTAVVLLVSGVLLFLRARKGY</sequence>
<evidence type="ECO:0000313" key="8">
    <source>
        <dbReference type="Proteomes" id="UP000002668"/>
    </source>
</evidence>
<dbReference type="GeneID" id="13291238"/>
<keyword evidence="4 5" id="KW-0472">Membrane</keyword>
<evidence type="ECO:0000256" key="3">
    <source>
        <dbReference type="ARBA" id="ARBA00022989"/>
    </source>
</evidence>
<evidence type="ECO:0000256" key="1">
    <source>
        <dbReference type="ARBA" id="ARBA00004141"/>
    </source>
</evidence>
<comment type="subcellular location">
    <subcellularLocation>
        <location evidence="1">Membrane</location>
        <topology evidence="1">Multi-pass membrane protein</topology>
    </subcellularLocation>
</comment>
<dbReference type="GO" id="GO:0032126">
    <property type="term" value="C:eisosome"/>
    <property type="evidence" value="ECO:0007669"/>
    <property type="project" value="TreeGrafter"/>
</dbReference>
<dbReference type="GO" id="GO:0070941">
    <property type="term" value="P:eisosome assembly"/>
    <property type="evidence" value="ECO:0007669"/>
    <property type="project" value="TreeGrafter"/>
</dbReference>
<feature type="transmembrane region" description="Helical" evidence="5">
    <location>
        <begin position="41"/>
        <end position="64"/>
    </location>
</feature>
<keyword evidence="8" id="KW-1185">Reference proteome</keyword>
<accession>E4ZTB3</accession>
<dbReference type="InterPro" id="IPR008253">
    <property type="entry name" value="Marvel"/>
</dbReference>
<keyword evidence="3 5" id="KW-1133">Transmembrane helix</keyword>
<dbReference type="PANTHER" id="PTHR28165:SF2">
    <property type="entry name" value="MARVEL DOMAIN-CONTAINING PROTEIN"/>
    <property type="match status" value="1"/>
</dbReference>
<feature type="transmembrane region" description="Helical" evidence="5">
    <location>
        <begin position="12"/>
        <end position="29"/>
    </location>
</feature>